<feature type="compositionally biased region" description="Polar residues" evidence="1">
    <location>
        <begin position="325"/>
        <end position="339"/>
    </location>
</feature>
<sequence>MPVLTEEQGSKQVRRPARLPPSRMYTINTSNHESTKAGPKTAPIGLSSSPFRHSNHSTGNIITPSSNAHSDIVSRARSFSTSSNNNNNNKNSSIPGRSRSFSTSSGGVVPRSRADSEASRLALEAMIQKRLERITQRLDEFNFESHELYARTETLAKSFHDSAKRLYKVEDHLLRVQGKPGLSDAYLENGGPPQSRRLTHDLEELRMGVKTLRKKFQVAGSVVSTVEWWKRLKNDGQECATGGGGGCDSNLAHTDDDQSSKDLAVSSSPPSPSPLCASTSPIVVSGRSRSSSSSSSSSSSFSRTVSRKEGQALQKIMTPDATATVYDSHSTTTQDTVSSPDFLLPHGATAAQGLRSPPLTPKSPPSLLGSFLQRGHLDDVLHTPTNIKARPLSVIPDMEEPLQLPLSPPSTAWTKETTTTADFTAPTPLIDNMRLDNDDHAILLQSASSTVQSSPQSNNNQTNDNNVKDESRPVFLEIFTLPCHAALSSASASTETAETVTRSTTEPMLEVEKITGVENAGCEEDEELQHDNAPIEQASNEKDGGVKETTADHFTDKESTASDTVYQTSEHSQAAAVTPIQVSGTNFDADNDKSILQAAEVSKDTAPAVQKASLITEKDAGEDTWVQFLWKILIRLEYFLLGTAVLGAMMPESLLALCAGFLSAILYGALVVRHRILAAPESEAPQPPKGATRVTGVGVGAGVGKRKYRVRE</sequence>
<evidence type="ECO:0000256" key="2">
    <source>
        <dbReference type="SAM" id="Phobius"/>
    </source>
</evidence>
<feature type="compositionally biased region" description="Low complexity" evidence="1">
    <location>
        <begin position="78"/>
        <end position="107"/>
    </location>
</feature>
<feature type="region of interest" description="Disordered" evidence="1">
    <location>
        <begin position="1"/>
        <end position="116"/>
    </location>
</feature>
<organism evidence="3 4">
    <name type="scientific">Linnemannia gamsii</name>
    <dbReference type="NCBI Taxonomy" id="64522"/>
    <lineage>
        <taxon>Eukaryota</taxon>
        <taxon>Fungi</taxon>
        <taxon>Fungi incertae sedis</taxon>
        <taxon>Mucoromycota</taxon>
        <taxon>Mortierellomycotina</taxon>
        <taxon>Mortierellomycetes</taxon>
        <taxon>Mortierellales</taxon>
        <taxon>Mortierellaceae</taxon>
        <taxon>Linnemannia</taxon>
    </lineage>
</organism>
<feature type="transmembrane region" description="Helical" evidence="2">
    <location>
        <begin position="654"/>
        <end position="672"/>
    </location>
</feature>
<reference evidence="3" key="1">
    <citation type="journal article" date="2020" name="Fungal Divers.">
        <title>Resolving the Mortierellaceae phylogeny through synthesis of multi-gene phylogenetics and phylogenomics.</title>
        <authorList>
            <person name="Vandepol N."/>
            <person name="Liber J."/>
            <person name="Desiro A."/>
            <person name="Na H."/>
            <person name="Kennedy M."/>
            <person name="Barry K."/>
            <person name="Grigoriev I.V."/>
            <person name="Miller A.N."/>
            <person name="O'Donnell K."/>
            <person name="Stajich J.E."/>
            <person name="Bonito G."/>
        </authorList>
    </citation>
    <scope>NUCLEOTIDE SEQUENCE</scope>
    <source>
        <strain evidence="3">NVP60</strain>
    </source>
</reference>
<gene>
    <name evidence="3" type="ORF">BGZ97_006115</name>
</gene>
<dbReference type="EMBL" id="JAAAIN010002717">
    <property type="protein sequence ID" value="KAG0290697.1"/>
    <property type="molecule type" value="Genomic_DNA"/>
</dbReference>
<feature type="region of interest" description="Disordered" evidence="1">
    <location>
        <begin position="241"/>
        <end position="340"/>
    </location>
</feature>
<keyword evidence="2" id="KW-1133">Transmembrane helix</keyword>
<dbReference type="OrthoDB" id="2407485at2759"/>
<name>A0A9P6QUI3_9FUNG</name>
<comment type="caution">
    <text evidence="3">The sequence shown here is derived from an EMBL/GenBank/DDBJ whole genome shotgun (WGS) entry which is preliminary data.</text>
</comment>
<keyword evidence="4" id="KW-1185">Reference proteome</keyword>
<feature type="compositionally biased region" description="Low complexity" evidence="1">
    <location>
        <begin position="274"/>
        <end position="304"/>
    </location>
</feature>
<feature type="compositionally biased region" description="Low complexity" evidence="1">
    <location>
        <begin position="448"/>
        <end position="465"/>
    </location>
</feature>
<feature type="compositionally biased region" description="Basic and acidic residues" evidence="1">
    <location>
        <begin position="539"/>
        <end position="560"/>
    </location>
</feature>
<evidence type="ECO:0000256" key="1">
    <source>
        <dbReference type="SAM" id="MobiDB-lite"/>
    </source>
</evidence>
<proteinExistence type="predicted"/>
<dbReference type="Proteomes" id="UP000823405">
    <property type="component" value="Unassembled WGS sequence"/>
</dbReference>
<keyword evidence="2" id="KW-0472">Membrane</keyword>
<evidence type="ECO:0000313" key="3">
    <source>
        <dbReference type="EMBL" id="KAG0290697.1"/>
    </source>
</evidence>
<protein>
    <submittedName>
        <fullName evidence="3">Uncharacterized protein</fullName>
    </submittedName>
</protein>
<accession>A0A9P6QUI3</accession>
<feature type="region of interest" description="Disordered" evidence="1">
    <location>
        <begin position="448"/>
        <end position="468"/>
    </location>
</feature>
<feature type="compositionally biased region" description="Polar residues" evidence="1">
    <location>
        <begin position="46"/>
        <end position="69"/>
    </location>
</feature>
<feature type="region of interest" description="Disordered" evidence="1">
    <location>
        <begin position="534"/>
        <end position="572"/>
    </location>
</feature>
<feature type="compositionally biased region" description="Polar residues" evidence="1">
    <location>
        <begin position="561"/>
        <end position="572"/>
    </location>
</feature>
<keyword evidence="2" id="KW-0812">Transmembrane</keyword>
<dbReference type="AlphaFoldDB" id="A0A9P6QUI3"/>
<evidence type="ECO:0000313" key="4">
    <source>
        <dbReference type="Proteomes" id="UP000823405"/>
    </source>
</evidence>